<dbReference type="AlphaFoldDB" id="A0A9W6Q3D0"/>
<dbReference type="RefSeq" id="WP_067914568.1">
    <property type="nucleotide sequence ID" value="NZ_BSRZ01000024.1"/>
</dbReference>
<organism evidence="2 3">
    <name type="scientific">Actinomadura rubrobrunea</name>
    <dbReference type="NCBI Taxonomy" id="115335"/>
    <lineage>
        <taxon>Bacteria</taxon>
        <taxon>Bacillati</taxon>
        <taxon>Actinomycetota</taxon>
        <taxon>Actinomycetes</taxon>
        <taxon>Streptosporangiales</taxon>
        <taxon>Thermomonosporaceae</taxon>
        <taxon>Actinomadura</taxon>
    </lineage>
</organism>
<sequence length="67" mass="7241">MSAPAGDLAWRKSSHSTAQGGDCVEVASFPKAIAVRDSKAPERGYLTLSNEVFADLVARVKRDEMDM</sequence>
<dbReference type="EMBL" id="BSRZ01000024">
    <property type="protein sequence ID" value="GLW67467.1"/>
    <property type="molecule type" value="Genomic_DNA"/>
</dbReference>
<protein>
    <recommendedName>
        <fullName evidence="1">DUF397 domain-containing protein</fullName>
    </recommendedName>
</protein>
<evidence type="ECO:0000259" key="1">
    <source>
        <dbReference type="Pfam" id="PF04149"/>
    </source>
</evidence>
<name>A0A9W6Q3D0_9ACTN</name>
<dbReference type="Pfam" id="PF04149">
    <property type="entry name" value="DUF397"/>
    <property type="match status" value="1"/>
</dbReference>
<evidence type="ECO:0000313" key="3">
    <source>
        <dbReference type="Proteomes" id="UP001165124"/>
    </source>
</evidence>
<keyword evidence="3" id="KW-1185">Reference proteome</keyword>
<feature type="domain" description="DUF397" evidence="1">
    <location>
        <begin position="8"/>
        <end position="61"/>
    </location>
</feature>
<reference evidence="2" key="1">
    <citation type="submission" date="2023-02" db="EMBL/GenBank/DDBJ databases">
        <title>Actinomadura rubrobrunea NBRC 14622.</title>
        <authorList>
            <person name="Ichikawa N."/>
            <person name="Sato H."/>
            <person name="Tonouchi N."/>
        </authorList>
    </citation>
    <scope>NUCLEOTIDE SEQUENCE</scope>
    <source>
        <strain evidence="2">NBRC 14622</strain>
    </source>
</reference>
<proteinExistence type="predicted"/>
<accession>A0A9W6Q3D0</accession>
<dbReference type="InterPro" id="IPR007278">
    <property type="entry name" value="DUF397"/>
</dbReference>
<dbReference type="Proteomes" id="UP001165124">
    <property type="component" value="Unassembled WGS sequence"/>
</dbReference>
<gene>
    <name evidence="2" type="ORF">Arub01_57100</name>
</gene>
<evidence type="ECO:0000313" key="2">
    <source>
        <dbReference type="EMBL" id="GLW67467.1"/>
    </source>
</evidence>
<comment type="caution">
    <text evidence="2">The sequence shown here is derived from an EMBL/GenBank/DDBJ whole genome shotgun (WGS) entry which is preliminary data.</text>
</comment>